<dbReference type="AlphaFoldDB" id="A0A1H0V7S9"/>
<name>A0A1H0V7S9_SELRU</name>
<dbReference type="SUPFAM" id="SSF160631">
    <property type="entry name" value="SMI1/KNR4-like"/>
    <property type="match status" value="1"/>
</dbReference>
<dbReference type="EMBL" id="FNJQ01000046">
    <property type="protein sequence ID" value="SDP74295.1"/>
    <property type="molecule type" value="Genomic_DNA"/>
</dbReference>
<dbReference type="InterPro" id="IPR018958">
    <property type="entry name" value="Knr4/Smi1-like_dom"/>
</dbReference>
<dbReference type="OrthoDB" id="2635342at2"/>
<reference evidence="2 3" key="1">
    <citation type="submission" date="2016-10" db="EMBL/GenBank/DDBJ databases">
        <authorList>
            <person name="de Groot N.N."/>
        </authorList>
    </citation>
    <scope>NUCLEOTIDE SEQUENCE [LARGE SCALE GENOMIC DNA]</scope>
    <source>
        <strain evidence="2 3">S137</strain>
    </source>
</reference>
<evidence type="ECO:0000259" key="1">
    <source>
        <dbReference type="SMART" id="SM00860"/>
    </source>
</evidence>
<dbReference type="Gene3D" id="3.40.1580.10">
    <property type="entry name" value="SMI1/KNR4-like"/>
    <property type="match status" value="1"/>
</dbReference>
<dbReference type="RefSeq" id="WP_074573479.1">
    <property type="nucleotide sequence ID" value="NZ_FNJQ01000046.1"/>
</dbReference>
<dbReference type="SMART" id="SM00860">
    <property type="entry name" value="SMI1_KNR4"/>
    <property type="match status" value="1"/>
</dbReference>
<sequence>MDFSWLKKYSCIDDDFVNNRHKYKHKFTPIGSGEIAEQEKRMRRQFPRELKEFYNQIGYGVFGVNDCTYLNYLLPPRDVADSVLEEGIFEYNDFLDEIDMETKMIFFDTGDNTFLCLDLEKMDDDGRCPVVYTTDTKYVCLARSLDEFVRKMDESIAYYADLW</sequence>
<protein>
    <submittedName>
        <fullName evidence="2">SMI1-KNR4 cell-wall</fullName>
    </submittedName>
</protein>
<gene>
    <name evidence="2" type="ORF">SAMN05216366_1465</name>
</gene>
<proteinExistence type="predicted"/>
<organism evidence="2 3">
    <name type="scientific">Selenomonas ruminantium</name>
    <dbReference type="NCBI Taxonomy" id="971"/>
    <lineage>
        <taxon>Bacteria</taxon>
        <taxon>Bacillati</taxon>
        <taxon>Bacillota</taxon>
        <taxon>Negativicutes</taxon>
        <taxon>Selenomonadales</taxon>
        <taxon>Selenomonadaceae</taxon>
        <taxon>Selenomonas</taxon>
    </lineage>
</organism>
<feature type="domain" description="Knr4/Smi1-like" evidence="1">
    <location>
        <begin position="29"/>
        <end position="151"/>
    </location>
</feature>
<dbReference type="InterPro" id="IPR037883">
    <property type="entry name" value="Knr4/Smi1-like_sf"/>
</dbReference>
<dbReference type="Pfam" id="PF14568">
    <property type="entry name" value="SUKH_6"/>
    <property type="match status" value="1"/>
</dbReference>
<evidence type="ECO:0000313" key="3">
    <source>
        <dbReference type="Proteomes" id="UP000182412"/>
    </source>
</evidence>
<evidence type="ECO:0000313" key="2">
    <source>
        <dbReference type="EMBL" id="SDP74295.1"/>
    </source>
</evidence>
<dbReference type="Proteomes" id="UP000182412">
    <property type="component" value="Unassembled WGS sequence"/>
</dbReference>
<accession>A0A1H0V7S9</accession>